<evidence type="ECO:0000313" key="3">
    <source>
        <dbReference type="Proteomes" id="UP000192441"/>
    </source>
</evidence>
<dbReference type="OrthoDB" id="5149759at2"/>
<evidence type="ECO:0000313" key="4">
    <source>
        <dbReference type="Proteomes" id="UP000467379"/>
    </source>
</evidence>
<organism evidence="2 3">
    <name type="scientific">Mycobacterium branderi</name>
    <dbReference type="NCBI Taxonomy" id="43348"/>
    <lineage>
        <taxon>Bacteria</taxon>
        <taxon>Bacillati</taxon>
        <taxon>Actinomycetota</taxon>
        <taxon>Actinomycetes</taxon>
        <taxon>Mycobacteriales</taxon>
        <taxon>Mycobacteriaceae</taxon>
        <taxon>Mycobacterium</taxon>
    </lineage>
</organism>
<evidence type="ECO:0000313" key="1">
    <source>
        <dbReference type="EMBL" id="BBZ12697.1"/>
    </source>
</evidence>
<sequence>MTPWVCRLVGHRPRFRAEGRTLHWECERGCGHAGSKAYRTAEEARRYAAAFDRTGELGNRAPPIGLLPLRLWRKARRS</sequence>
<proteinExistence type="predicted"/>
<reference evidence="1 4" key="2">
    <citation type="journal article" date="2019" name="Emerg. Microbes Infect.">
        <title>Comprehensive subspecies identification of 175 nontuberculous mycobacteria species based on 7547 genomic profiles.</title>
        <authorList>
            <person name="Matsumoto Y."/>
            <person name="Kinjo T."/>
            <person name="Motooka D."/>
            <person name="Nabeya D."/>
            <person name="Jung N."/>
            <person name="Uechi K."/>
            <person name="Horii T."/>
            <person name="Iida T."/>
            <person name="Fujita J."/>
            <person name="Nakamura S."/>
        </authorList>
    </citation>
    <scope>NUCLEOTIDE SEQUENCE [LARGE SCALE GENOMIC DNA]</scope>
    <source>
        <strain evidence="1 4">JCM 12687</strain>
    </source>
</reference>
<reference evidence="2 3" key="1">
    <citation type="submission" date="2016-12" db="EMBL/GenBank/DDBJ databases">
        <title>The new phylogeny of genus Mycobacterium.</title>
        <authorList>
            <person name="Tortoli E."/>
            <person name="Trovato A."/>
            <person name="Cirillo D.M."/>
        </authorList>
    </citation>
    <scope>NUCLEOTIDE SEQUENCE [LARGE SCALE GENOMIC DNA]</scope>
    <source>
        <strain evidence="2 3">DSM 44624</strain>
    </source>
</reference>
<dbReference type="AlphaFoldDB" id="A0A7I7W6X7"/>
<dbReference type="EMBL" id="AP022606">
    <property type="protein sequence ID" value="BBZ12697.1"/>
    <property type="molecule type" value="Genomic_DNA"/>
</dbReference>
<dbReference type="EMBL" id="MVHM01000029">
    <property type="protein sequence ID" value="ORA31690.1"/>
    <property type="molecule type" value="Genomic_DNA"/>
</dbReference>
<name>A0A7I7W6X7_9MYCO</name>
<gene>
    <name evidence="2" type="ORF">BST20_26540</name>
    <name evidence="1" type="ORF">MBRA_28920</name>
</gene>
<keyword evidence="4" id="KW-1185">Reference proteome</keyword>
<dbReference type="Proteomes" id="UP000467379">
    <property type="component" value="Chromosome"/>
</dbReference>
<evidence type="ECO:0000313" key="2">
    <source>
        <dbReference type="EMBL" id="ORA31690.1"/>
    </source>
</evidence>
<protein>
    <submittedName>
        <fullName evidence="2">Uncharacterized protein</fullName>
    </submittedName>
</protein>
<reference evidence="1" key="3">
    <citation type="submission" date="2020-02" db="EMBL/GenBank/DDBJ databases">
        <authorList>
            <person name="Matsumoto Y."/>
            <person name="Kinjo T."/>
            <person name="Motooka D."/>
            <person name="Nabeya D."/>
            <person name="Jung N."/>
            <person name="Uechi K."/>
            <person name="Horii T."/>
            <person name="Iida T."/>
            <person name="Fujita J."/>
            <person name="Nakamura S."/>
        </authorList>
    </citation>
    <scope>NUCLEOTIDE SEQUENCE</scope>
    <source>
        <strain evidence="1">JCM 12687</strain>
    </source>
</reference>
<dbReference type="RefSeq" id="WP_083134394.1">
    <property type="nucleotide sequence ID" value="NZ_AP022606.1"/>
</dbReference>
<accession>A0A7I7W6X7</accession>
<dbReference type="Proteomes" id="UP000192441">
    <property type="component" value="Unassembled WGS sequence"/>
</dbReference>